<comment type="caution">
    <text evidence="3">The sequence shown here is derived from an EMBL/GenBank/DDBJ whole genome shotgun (WGS) entry which is preliminary data.</text>
</comment>
<dbReference type="Pfam" id="PF03808">
    <property type="entry name" value="Glyco_tran_WecG"/>
    <property type="match status" value="1"/>
</dbReference>
<evidence type="ECO:0000313" key="3">
    <source>
        <dbReference type="EMBL" id="GAC27046.1"/>
    </source>
</evidence>
<dbReference type="EMBL" id="BAEQ01000004">
    <property type="protein sequence ID" value="GAC27046.1"/>
    <property type="molecule type" value="Genomic_DNA"/>
</dbReference>
<dbReference type="PANTHER" id="PTHR34136">
    <property type="match status" value="1"/>
</dbReference>
<name>K6YSU2_9ALTE</name>
<dbReference type="NCBIfam" id="TIGR00696">
    <property type="entry name" value="wecG_tagA_cpsF"/>
    <property type="match status" value="1"/>
</dbReference>
<gene>
    <name evidence="3" type="ORF">GPAL_0165</name>
</gene>
<reference evidence="4" key="1">
    <citation type="journal article" date="2014" name="Environ. Microbiol.">
        <title>Comparative genomics of the marine bacterial genus Glaciecola reveals the high degree of genomic diversity and genomic characteristic for cold adaptation.</title>
        <authorList>
            <person name="Qin Q.L."/>
            <person name="Xie B.B."/>
            <person name="Yu Y."/>
            <person name="Shu Y.L."/>
            <person name="Rong J.C."/>
            <person name="Zhang Y.J."/>
            <person name="Zhao D.L."/>
            <person name="Chen X.L."/>
            <person name="Zhang X.Y."/>
            <person name="Chen B."/>
            <person name="Zhou B.C."/>
            <person name="Zhang Y.Z."/>
        </authorList>
    </citation>
    <scope>NUCLEOTIDE SEQUENCE [LARGE SCALE GENOMIC DNA]</scope>
    <source>
        <strain evidence="4">ACAM 615</strain>
    </source>
</reference>
<dbReference type="CDD" id="cd06533">
    <property type="entry name" value="Glyco_transf_WecG_TagA"/>
    <property type="match status" value="1"/>
</dbReference>
<protein>
    <submittedName>
        <fullName evidence="3">Diguanylate cyclase/phosphodiesterase</fullName>
    </submittedName>
</protein>
<dbReference type="GO" id="GO:0016758">
    <property type="term" value="F:hexosyltransferase activity"/>
    <property type="evidence" value="ECO:0007669"/>
    <property type="project" value="TreeGrafter"/>
</dbReference>
<evidence type="ECO:0000256" key="1">
    <source>
        <dbReference type="ARBA" id="ARBA00022676"/>
    </source>
</evidence>
<organism evidence="3 4">
    <name type="scientific">Brumicola pallidula DSM 14239 = ACAM 615</name>
    <dbReference type="NCBI Taxonomy" id="1121922"/>
    <lineage>
        <taxon>Bacteria</taxon>
        <taxon>Pseudomonadati</taxon>
        <taxon>Pseudomonadota</taxon>
        <taxon>Gammaproteobacteria</taxon>
        <taxon>Alteromonadales</taxon>
        <taxon>Alteromonadaceae</taxon>
        <taxon>Brumicola</taxon>
    </lineage>
</organism>
<evidence type="ECO:0000313" key="4">
    <source>
        <dbReference type="Proteomes" id="UP000006251"/>
    </source>
</evidence>
<dbReference type="Proteomes" id="UP000006251">
    <property type="component" value="Unassembled WGS sequence"/>
</dbReference>
<dbReference type="InterPro" id="IPR004629">
    <property type="entry name" value="WecG_TagA_CpsF"/>
</dbReference>
<sequence length="346" mass="38886">MWSVVTQNIRFCGLPLQDSFSGLERAKLQRFGHCLAGLISRVGLHQLSGIAVLKPYDLIEQQVSAGRLAYLSLLVRGALSHFFFYQASTELKQPQQFTLFGLTIHNHSMRLAVEWALATSTIKKTNIKCKIGYFINVNSVNLTVNDPVLRERINRGDRCFADGSGMRIAAKYIGVRICENVNGTDMLPYLCVAAQKTKKSIYMLGSKPGVADKAAQHLLKIYPNLNIAGSQDGYFSTEQTHDVISRINQSCADILLVAMGSPIQEEWLEKNAAQLQCNTALAVGGLFDFYSGNITRAPLWMRELGMEWVWRLLQEPKTKFNRYVIGNPLFLIHTFIFNRAKRGFQS</sequence>
<keyword evidence="1" id="KW-0328">Glycosyltransferase</keyword>
<keyword evidence="4" id="KW-1185">Reference proteome</keyword>
<accession>K6YSU2</accession>
<proteinExistence type="predicted"/>
<dbReference type="PANTHER" id="PTHR34136:SF1">
    <property type="entry name" value="UDP-N-ACETYL-D-MANNOSAMINURONIC ACID TRANSFERASE"/>
    <property type="match status" value="1"/>
</dbReference>
<dbReference type="AlphaFoldDB" id="K6YSU2"/>
<dbReference type="STRING" id="1121922.GCA_000428905_02519"/>
<keyword evidence="2" id="KW-0808">Transferase</keyword>
<evidence type="ECO:0000256" key="2">
    <source>
        <dbReference type="ARBA" id="ARBA00022679"/>
    </source>
</evidence>